<keyword evidence="4" id="KW-1185">Reference proteome</keyword>
<reference evidence="1 4" key="3">
    <citation type="journal article" date="2020" name="J. Nat. Prod.">
        <title>Genomics-Metabolomics Profiling Disclosed Marine Vibrio spartinae 3.6 as a Producer of a New Branched Side Chain Prodigiosin.</title>
        <authorList>
            <person name="Vitale G.A."/>
            <person name="Sciarretta M."/>
            <person name="Palma Esposito F."/>
            <person name="January G.G."/>
            <person name="Giaccio M."/>
            <person name="Bunk B."/>
            <person name="Sproer C."/>
            <person name="Bajerski F."/>
            <person name="Power D."/>
            <person name="Festa C."/>
            <person name="Monti M.C."/>
            <person name="D'Auria M.V."/>
            <person name="de Pascale D."/>
        </authorList>
    </citation>
    <scope>NUCLEOTIDE SEQUENCE [LARGE SCALE GENOMIC DNA]</scope>
    <source>
        <strain evidence="1 4">3.6</strain>
    </source>
</reference>
<accession>A0A1N6M8U7</accession>
<reference evidence="1" key="2">
    <citation type="submission" date="2019-11" db="EMBL/GenBank/DDBJ databases">
        <authorList>
            <person name="January G."/>
            <person name="Bunk B."/>
        </authorList>
    </citation>
    <scope>NUCLEOTIDE SEQUENCE</scope>
    <source>
        <strain evidence="1">3.6</strain>
    </source>
</reference>
<evidence type="ECO:0000313" key="3">
    <source>
        <dbReference type="Proteomes" id="UP000184774"/>
    </source>
</evidence>
<dbReference type="EMBL" id="FSSB01000022">
    <property type="protein sequence ID" value="SIO95871.1"/>
    <property type="molecule type" value="Genomic_DNA"/>
</dbReference>
<protein>
    <submittedName>
        <fullName evidence="2">Uncharacterized protein</fullName>
    </submittedName>
</protein>
<dbReference type="Proteomes" id="UP000515264">
    <property type="component" value="Chromosome 2"/>
</dbReference>
<sequence length="31" mass="3382">MSLVEIINAIDPGHSLQSGNILQTYLIVQIT</sequence>
<evidence type="ECO:0000313" key="4">
    <source>
        <dbReference type="Proteomes" id="UP000515264"/>
    </source>
</evidence>
<dbReference type="Proteomes" id="UP000184774">
    <property type="component" value="Unassembled WGS sequence"/>
</dbReference>
<gene>
    <name evidence="2" type="ORF">VSP9026_03623</name>
    <name evidence="1" type="ORF">Vspart_03658</name>
</gene>
<evidence type="ECO:0000313" key="2">
    <source>
        <dbReference type="EMBL" id="SIO95871.1"/>
    </source>
</evidence>
<dbReference type="EMBL" id="CP046269">
    <property type="protein sequence ID" value="QMV16272.1"/>
    <property type="molecule type" value="Genomic_DNA"/>
</dbReference>
<name>A0A1N6M8U7_9VIBR</name>
<evidence type="ECO:0000313" key="1">
    <source>
        <dbReference type="EMBL" id="QMV16272.1"/>
    </source>
</evidence>
<reference evidence="2 3" key="1">
    <citation type="submission" date="2016-12" db="EMBL/GenBank/DDBJ databases">
        <authorList>
            <person name="Song W.-J."/>
            <person name="Kurnit D.M."/>
        </authorList>
    </citation>
    <scope>NUCLEOTIDE SEQUENCE [LARGE SCALE GENOMIC DNA]</scope>
    <source>
        <strain evidence="2 3">CECT 9026</strain>
    </source>
</reference>
<proteinExistence type="predicted"/>
<organism evidence="2 3">
    <name type="scientific">Vibrio spartinae</name>
    <dbReference type="NCBI Taxonomy" id="1918945"/>
    <lineage>
        <taxon>Bacteria</taxon>
        <taxon>Pseudomonadati</taxon>
        <taxon>Pseudomonadota</taxon>
        <taxon>Gammaproteobacteria</taxon>
        <taxon>Vibrionales</taxon>
        <taxon>Vibrionaceae</taxon>
        <taxon>Vibrio</taxon>
    </lineage>
</organism>
<dbReference type="AlphaFoldDB" id="A0A1N6M8U7"/>